<dbReference type="EMBL" id="JBHRUG010000019">
    <property type="protein sequence ID" value="MFC3283976.1"/>
    <property type="molecule type" value="Genomic_DNA"/>
</dbReference>
<evidence type="ECO:0000256" key="3">
    <source>
        <dbReference type="ARBA" id="ARBA00023002"/>
    </source>
</evidence>
<comment type="similarity">
    <text evidence="1">Belongs to the xanthine dehydrogenase family.</text>
</comment>
<dbReference type="Gene3D" id="3.90.1170.50">
    <property type="entry name" value="Aldehyde oxidase/xanthine dehydrogenase, a/b hammerhead"/>
    <property type="match status" value="1"/>
</dbReference>
<dbReference type="Pfam" id="PF02738">
    <property type="entry name" value="MoCoBD_1"/>
    <property type="match status" value="1"/>
</dbReference>
<feature type="domain" description="Aldehyde oxidase/xanthine dehydrogenase a/b hammerhead" evidence="5">
    <location>
        <begin position="24"/>
        <end position="137"/>
    </location>
</feature>
<dbReference type="SUPFAM" id="SSF56003">
    <property type="entry name" value="Molybdenum cofactor-binding domain"/>
    <property type="match status" value="1"/>
</dbReference>
<dbReference type="InterPro" id="IPR016208">
    <property type="entry name" value="Ald_Oxase/xanthine_DH-like"/>
</dbReference>
<dbReference type="InterPro" id="IPR036856">
    <property type="entry name" value="Ald_Oxase/Xan_DH_a/b_sf"/>
</dbReference>
<accession>A0ABV7LP63</accession>
<dbReference type="InterPro" id="IPR000674">
    <property type="entry name" value="Ald_Oxase/Xan_DH_a/b"/>
</dbReference>
<dbReference type="PANTHER" id="PTHR11908">
    <property type="entry name" value="XANTHINE DEHYDROGENASE"/>
    <property type="match status" value="1"/>
</dbReference>
<feature type="region of interest" description="Disordered" evidence="4">
    <location>
        <begin position="1"/>
        <end position="21"/>
    </location>
</feature>
<name>A0ABV7LP63_9GAMM</name>
<dbReference type="SMART" id="SM01008">
    <property type="entry name" value="Ald_Xan_dh_C"/>
    <property type="match status" value="1"/>
</dbReference>
<evidence type="ECO:0000313" key="6">
    <source>
        <dbReference type="EMBL" id="MFC3283976.1"/>
    </source>
</evidence>
<dbReference type="InterPro" id="IPR046867">
    <property type="entry name" value="AldOxase/xan_DH_MoCoBD2"/>
</dbReference>
<dbReference type="Pfam" id="PF01315">
    <property type="entry name" value="Ald_Xan_dh_C"/>
    <property type="match status" value="1"/>
</dbReference>
<gene>
    <name evidence="6" type="ORF">ACFOEV_10190</name>
</gene>
<keyword evidence="3" id="KW-0560">Oxidoreductase</keyword>
<keyword evidence="2" id="KW-0500">Molybdenum</keyword>
<keyword evidence="7" id="KW-1185">Reference proteome</keyword>
<evidence type="ECO:0000313" key="7">
    <source>
        <dbReference type="Proteomes" id="UP001595579"/>
    </source>
</evidence>
<proteinExistence type="inferred from homology"/>
<dbReference type="SUPFAM" id="SSF54665">
    <property type="entry name" value="CO dehydrogenase molybdoprotein N-domain-like"/>
    <property type="match status" value="1"/>
</dbReference>
<organism evidence="6 7">
    <name type="scientific">Litchfieldella rifensis</name>
    <dbReference type="NCBI Taxonomy" id="762643"/>
    <lineage>
        <taxon>Bacteria</taxon>
        <taxon>Pseudomonadati</taxon>
        <taxon>Pseudomonadota</taxon>
        <taxon>Gammaproteobacteria</taxon>
        <taxon>Oceanospirillales</taxon>
        <taxon>Halomonadaceae</taxon>
        <taxon>Litchfieldella</taxon>
    </lineage>
</organism>
<evidence type="ECO:0000256" key="2">
    <source>
        <dbReference type="ARBA" id="ARBA00022505"/>
    </source>
</evidence>
<reference evidence="7" key="1">
    <citation type="journal article" date="2019" name="Int. J. Syst. Evol. Microbiol.">
        <title>The Global Catalogue of Microorganisms (GCM) 10K type strain sequencing project: providing services to taxonomists for standard genome sequencing and annotation.</title>
        <authorList>
            <consortium name="The Broad Institute Genomics Platform"/>
            <consortium name="The Broad Institute Genome Sequencing Center for Infectious Disease"/>
            <person name="Wu L."/>
            <person name="Ma J."/>
        </authorList>
    </citation>
    <scope>NUCLEOTIDE SEQUENCE [LARGE SCALE GENOMIC DNA]</scope>
    <source>
        <strain evidence="7">CECT 7698</strain>
    </source>
</reference>
<dbReference type="InterPro" id="IPR037165">
    <property type="entry name" value="AldOxase/xan_DH_Mopterin-bd_sf"/>
</dbReference>
<evidence type="ECO:0000259" key="5">
    <source>
        <dbReference type="SMART" id="SM01008"/>
    </source>
</evidence>
<protein>
    <submittedName>
        <fullName evidence="6">Xanthine dehydrogenase family protein molybdopterin-binding subunit</fullName>
    </submittedName>
</protein>
<evidence type="ECO:0000256" key="4">
    <source>
        <dbReference type="SAM" id="MobiDB-lite"/>
    </source>
</evidence>
<dbReference type="InterPro" id="IPR008274">
    <property type="entry name" value="AldOxase/xan_DH_MoCoBD1"/>
</dbReference>
<evidence type="ECO:0000256" key="1">
    <source>
        <dbReference type="ARBA" id="ARBA00006849"/>
    </source>
</evidence>
<dbReference type="RefSeq" id="WP_386773490.1">
    <property type="nucleotide sequence ID" value="NZ_JBHRUG010000019.1"/>
</dbReference>
<dbReference type="Gene3D" id="3.30.365.10">
    <property type="entry name" value="Aldehyde oxidase/xanthine dehydrogenase, molybdopterin binding domain"/>
    <property type="match status" value="4"/>
</dbReference>
<dbReference type="PANTHER" id="PTHR11908:SF132">
    <property type="entry name" value="ALDEHYDE OXIDASE 1-RELATED"/>
    <property type="match status" value="1"/>
</dbReference>
<sequence length="737" mass="79825">MTDLTDPAIVGQRTPRVDGEDKLTGHADYTGELHVDGMLYGYPVPATIAHGSLESLELDAARHMPGVVDILHHGHFPALHRSPNSLKHGDRVSEERLPFEDERIHYHGQYVALVVAETFEQARAAAYRVTARYRHDDDAMPSLLLSEAEGILLDDAGYSRGDAAAAFQIAPVTVDETYRIEAESHLPMEMHATLAEWRDGGQRLVVHEATQGVIYQRNALARVFAMPQESIEVISHYIGSGFGNKLFMWPHAVATVAAARMLGRPVKVVVPRQQDMMNGGNRPASRQRIRLGAERDGRLTSIMHDSTTETARVDRYVDHCGNATPSAYACDNVTTTQRIVAVNHGTPCMMRAPGETSGLYALESAIDELAIALAMDPVELRLFNYAASDPKSGLPWSSKQLDKCLTRAAKRFGWKSRDPAIGSMRDNDEIIGYGMASATWSAGRQPCEARVELRADGSLFVACGTQDIGTGTYTVVAQAAAELSGLPVEKVEVKLGEASLPAGPLSGGSMTTATTLPAVAAAVRDALHALKEVATRPGSTFDGVAPQSIRVAEGALVTDDRRASYAEILGRQRLSSVNGSGSAKPGNERKQYGFRSFGAHFVEVRWDPGISRLRVARVVSSIDVGRAINPATARNQVEGAIVMGIGMALLERLDYDPRDARLVNANVSDYRVPVHADMPEIDVELLDYPDFRCNEFGARGIGEIGLTGVAAAIANAVHHATGKRIRHLPINLEKLMD</sequence>
<comment type="caution">
    <text evidence="6">The sequence shown here is derived from an EMBL/GenBank/DDBJ whole genome shotgun (WGS) entry which is preliminary data.</text>
</comment>
<dbReference type="Pfam" id="PF20256">
    <property type="entry name" value="MoCoBD_2"/>
    <property type="match status" value="1"/>
</dbReference>
<dbReference type="Proteomes" id="UP001595579">
    <property type="component" value="Unassembled WGS sequence"/>
</dbReference>